<reference evidence="2" key="1">
    <citation type="submission" date="2014-09" db="EMBL/GenBank/DDBJ databases">
        <authorList>
            <person name="Sharma Rahul"/>
            <person name="Thines Marco"/>
        </authorList>
    </citation>
    <scope>NUCLEOTIDE SEQUENCE [LARGE SCALE GENOMIC DNA]</scope>
</reference>
<sequence length="59" mass="6957">MLPKCCLDEARTCVITHFNIALNTTETSPTRPYPLDFRRCRYSGDFLSAWPFGRHWARH</sequence>
<dbReference type="GeneID" id="36406318"/>
<dbReference type="AlphaFoldDB" id="A0A0P1AIU3"/>
<proteinExistence type="predicted"/>
<dbReference type="Proteomes" id="UP000054928">
    <property type="component" value="Unassembled WGS sequence"/>
</dbReference>
<keyword evidence="2" id="KW-1185">Reference proteome</keyword>
<protein>
    <submittedName>
        <fullName evidence="1">Uncharacterized protein</fullName>
    </submittedName>
</protein>
<evidence type="ECO:0000313" key="1">
    <source>
        <dbReference type="EMBL" id="CEG41096.1"/>
    </source>
</evidence>
<organism evidence="1 2">
    <name type="scientific">Plasmopara halstedii</name>
    <name type="common">Downy mildew of sunflower</name>
    <dbReference type="NCBI Taxonomy" id="4781"/>
    <lineage>
        <taxon>Eukaryota</taxon>
        <taxon>Sar</taxon>
        <taxon>Stramenopiles</taxon>
        <taxon>Oomycota</taxon>
        <taxon>Peronosporomycetes</taxon>
        <taxon>Peronosporales</taxon>
        <taxon>Peronosporaceae</taxon>
        <taxon>Plasmopara</taxon>
    </lineage>
</organism>
<accession>A0A0P1AIU3</accession>
<dbReference type="EMBL" id="CCYD01000524">
    <property type="protein sequence ID" value="CEG41096.1"/>
    <property type="molecule type" value="Genomic_DNA"/>
</dbReference>
<dbReference type="RefSeq" id="XP_024577465.1">
    <property type="nucleotide sequence ID" value="XM_024726828.1"/>
</dbReference>
<evidence type="ECO:0000313" key="2">
    <source>
        <dbReference type="Proteomes" id="UP000054928"/>
    </source>
</evidence>
<name>A0A0P1AIU3_PLAHL</name>